<evidence type="ECO:0000313" key="6">
    <source>
        <dbReference type="Proteomes" id="UP000274429"/>
    </source>
</evidence>
<keyword evidence="6" id="KW-1185">Reference proteome</keyword>
<dbReference type="OrthoDB" id="6249939at2759"/>
<evidence type="ECO:0000313" key="7">
    <source>
        <dbReference type="WBParaSite" id="TTAC_0000480701-mRNA-1"/>
    </source>
</evidence>
<dbReference type="GO" id="GO:0003729">
    <property type="term" value="F:mRNA binding"/>
    <property type="evidence" value="ECO:0007669"/>
    <property type="project" value="TreeGrafter"/>
</dbReference>
<keyword evidence="2" id="KW-0853">WD repeat</keyword>
<organism evidence="7">
    <name type="scientific">Hydatigena taeniaeformis</name>
    <name type="common">Feline tapeworm</name>
    <name type="synonym">Taenia taeniaeformis</name>
    <dbReference type="NCBI Taxonomy" id="6205"/>
    <lineage>
        <taxon>Eukaryota</taxon>
        <taxon>Metazoa</taxon>
        <taxon>Spiralia</taxon>
        <taxon>Lophotrochozoa</taxon>
        <taxon>Platyhelminthes</taxon>
        <taxon>Cestoda</taxon>
        <taxon>Eucestoda</taxon>
        <taxon>Cyclophyllidea</taxon>
        <taxon>Taeniidae</taxon>
        <taxon>Hydatigera</taxon>
    </lineage>
</organism>
<dbReference type="AlphaFoldDB" id="A0A0R3WVL7"/>
<dbReference type="SUPFAM" id="SSF82171">
    <property type="entry name" value="DPP6 N-terminal domain-like"/>
    <property type="match status" value="1"/>
</dbReference>
<dbReference type="STRING" id="6205.A0A0R3WVL7"/>
<keyword evidence="1" id="KW-0396">Initiation factor</keyword>
<dbReference type="PANTHER" id="PTHR13227:SF0">
    <property type="entry name" value="EUKARYOTIC TRANSLATION INITIATION FACTOR 2A"/>
    <property type="match status" value="1"/>
</dbReference>
<keyword evidence="3" id="KW-0677">Repeat</keyword>
<reference evidence="7" key="1">
    <citation type="submission" date="2017-02" db="UniProtKB">
        <authorList>
            <consortium name="WormBaseParasite"/>
        </authorList>
    </citation>
    <scope>IDENTIFICATION</scope>
</reference>
<dbReference type="EMBL" id="UYWX01005339">
    <property type="protein sequence ID" value="VDM25654.1"/>
    <property type="molecule type" value="Genomic_DNA"/>
</dbReference>
<evidence type="ECO:0000256" key="1">
    <source>
        <dbReference type="ARBA" id="ARBA00022540"/>
    </source>
</evidence>
<dbReference type="PANTHER" id="PTHR13227">
    <property type="entry name" value="EUKARYOTIC TRANSLATION INITIATION FACTOR 2A"/>
    <property type="match status" value="1"/>
</dbReference>
<dbReference type="InterPro" id="IPR011387">
    <property type="entry name" value="TIF2A"/>
</dbReference>
<dbReference type="Proteomes" id="UP000274429">
    <property type="component" value="Unassembled WGS sequence"/>
</dbReference>
<gene>
    <name evidence="5" type="ORF">TTAC_LOCUS4793</name>
</gene>
<evidence type="ECO:0000256" key="3">
    <source>
        <dbReference type="ARBA" id="ARBA00022737"/>
    </source>
</evidence>
<keyword evidence="4" id="KW-0648">Protein biosynthesis</keyword>
<protein>
    <submittedName>
        <fullName evidence="7">Eukaryotic translation initiation factor 2A</fullName>
    </submittedName>
</protein>
<reference evidence="5 6" key="2">
    <citation type="submission" date="2018-11" db="EMBL/GenBank/DDBJ databases">
        <authorList>
            <consortium name="Pathogen Informatics"/>
        </authorList>
    </citation>
    <scope>NUCLEOTIDE SEQUENCE [LARGE SCALE GENOMIC DNA]</scope>
</reference>
<evidence type="ECO:0000256" key="2">
    <source>
        <dbReference type="ARBA" id="ARBA00022574"/>
    </source>
</evidence>
<evidence type="ECO:0000256" key="4">
    <source>
        <dbReference type="ARBA" id="ARBA00022917"/>
    </source>
</evidence>
<dbReference type="GO" id="GO:0000049">
    <property type="term" value="F:tRNA binding"/>
    <property type="evidence" value="ECO:0007669"/>
    <property type="project" value="TreeGrafter"/>
</dbReference>
<proteinExistence type="predicted"/>
<dbReference type="InterPro" id="IPR011042">
    <property type="entry name" value="6-blade_b-propeller_TolB-like"/>
</dbReference>
<dbReference type="Gene3D" id="2.120.10.30">
    <property type="entry name" value="TolB, C-terminal domain"/>
    <property type="match status" value="1"/>
</dbReference>
<accession>A0A0R3WVL7</accession>
<evidence type="ECO:0000313" key="5">
    <source>
        <dbReference type="EMBL" id="VDM25654.1"/>
    </source>
</evidence>
<dbReference type="GO" id="GO:0003743">
    <property type="term" value="F:translation initiation factor activity"/>
    <property type="evidence" value="ECO:0007669"/>
    <property type="project" value="UniProtKB-KW"/>
</dbReference>
<sequence length="275" mass="30966">MTSCDIITNTSDGIRFFNFNSTDGLKLIAKESENAARAICYTPDGSVLGISDGERISIRNGDDNIEFASIDHTNVSKLVISPDAKYICTFEPFRKTPEYPEGRPNLHVFEVASGKVIDCRVHTLEGTWRPQWSLDSKLCVRVWQGEIQFYVNNNLGEKPAKRLTLKGMRHCSLSKSVRNRNIAVYTPGEKSAPATVYIYAWRNGDCVAVANKSFFRADTVSFHWSDIGTSLLVLASTKVRFYHFHYLHRNEHGGHEVSFGLLLCCGMFVCGTKYF</sequence>
<dbReference type="GO" id="GO:0043022">
    <property type="term" value="F:ribosome binding"/>
    <property type="evidence" value="ECO:0007669"/>
    <property type="project" value="TreeGrafter"/>
</dbReference>
<dbReference type="WBParaSite" id="TTAC_0000480701-mRNA-1">
    <property type="protein sequence ID" value="TTAC_0000480701-mRNA-1"/>
    <property type="gene ID" value="TTAC_0000480701"/>
</dbReference>
<dbReference type="GO" id="GO:0022627">
    <property type="term" value="C:cytosolic small ribosomal subunit"/>
    <property type="evidence" value="ECO:0007669"/>
    <property type="project" value="TreeGrafter"/>
</dbReference>
<name>A0A0R3WVL7_HYDTA</name>